<sequence length="140" mass="16482">MSIQIDESLFRYILMARVSVTDEGDFSRSSERQFWVAWLKQKRIDYVFGSMVGETIQKVVHEKIEKVDRENTKLKAENEMLVKVKELLKKWDIDLIGSWGIEDELRKKIELIEKGIPNGLMTYLDSVITDLTEIKRIMSR</sequence>
<gene>
    <name evidence="1" type="ORF">S01H1_45920</name>
</gene>
<comment type="caution">
    <text evidence="1">The sequence shown here is derived from an EMBL/GenBank/DDBJ whole genome shotgun (WGS) entry which is preliminary data.</text>
</comment>
<evidence type="ECO:0000313" key="1">
    <source>
        <dbReference type="EMBL" id="GAG03811.1"/>
    </source>
</evidence>
<name>X0VTD9_9ZZZZ</name>
<proteinExistence type="predicted"/>
<dbReference type="AlphaFoldDB" id="X0VTD9"/>
<dbReference type="EMBL" id="BARS01029378">
    <property type="protein sequence ID" value="GAG03811.1"/>
    <property type="molecule type" value="Genomic_DNA"/>
</dbReference>
<reference evidence="1" key="1">
    <citation type="journal article" date="2014" name="Front. Microbiol.">
        <title>High frequency of phylogenetically diverse reductive dehalogenase-homologous genes in deep subseafloor sedimentary metagenomes.</title>
        <authorList>
            <person name="Kawai M."/>
            <person name="Futagami T."/>
            <person name="Toyoda A."/>
            <person name="Takaki Y."/>
            <person name="Nishi S."/>
            <person name="Hori S."/>
            <person name="Arai W."/>
            <person name="Tsubouchi T."/>
            <person name="Morono Y."/>
            <person name="Uchiyama I."/>
            <person name="Ito T."/>
            <person name="Fujiyama A."/>
            <person name="Inagaki F."/>
            <person name="Takami H."/>
        </authorList>
    </citation>
    <scope>NUCLEOTIDE SEQUENCE</scope>
    <source>
        <strain evidence="1">Expedition CK06-06</strain>
    </source>
</reference>
<protein>
    <submittedName>
        <fullName evidence="1">Uncharacterized protein</fullName>
    </submittedName>
</protein>
<organism evidence="1">
    <name type="scientific">marine sediment metagenome</name>
    <dbReference type="NCBI Taxonomy" id="412755"/>
    <lineage>
        <taxon>unclassified sequences</taxon>
        <taxon>metagenomes</taxon>
        <taxon>ecological metagenomes</taxon>
    </lineage>
</organism>
<accession>X0VTD9</accession>